<evidence type="ECO:0000256" key="2">
    <source>
        <dbReference type="ARBA" id="ARBA00006247"/>
    </source>
</evidence>
<gene>
    <name evidence="8" type="ORF">C475_16456</name>
</gene>
<dbReference type="Pfam" id="PF07687">
    <property type="entry name" value="M20_dimer"/>
    <property type="match status" value="1"/>
</dbReference>
<name>M0CHK2_9EURY</name>
<feature type="domain" description="Peptidase M20 dimerisation" evidence="7">
    <location>
        <begin position="168"/>
        <end position="289"/>
    </location>
</feature>
<accession>M0CHK2</accession>
<dbReference type="eggNOG" id="arCOG01107">
    <property type="taxonomic scope" value="Archaea"/>
</dbReference>
<dbReference type="PROSITE" id="PS00759">
    <property type="entry name" value="ARGE_DAPE_CPG2_2"/>
    <property type="match status" value="1"/>
</dbReference>
<reference evidence="8 9" key="1">
    <citation type="journal article" date="2014" name="PLoS Genet.">
        <title>Phylogenetically driven sequencing of extremely halophilic archaea reveals strategies for static and dynamic osmo-response.</title>
        <authorList>
            <person name="Becker E.A."/>
            <person name="Seitzer P.M."/>
            <person name="Tritt A."/>
            <person name="Larsen D."/>
            <person name="Krusor M."/>
            <person name="Yao A.I."/>
            <person name="Wu D."/>
            <person name="Madern D."/>
            <person name="Eisen J.A."/>
            <person name="Darling A.E."/>
            <person name="Facciotti M.T."/>
        </authorList>
    </citation>
    <scope>NUCLEOTIDE SEQUENCE [LARGE SCALE GENOMIC DNA]</scope>
    <source>
        <strain evidence="8 9">2-9-1</strain>
    </source>
</reference>
<dbReference type="NCBIfam" id="NF006402">
    <property type="entry name" value="PRK08651.1-5"/>
    <property type="match status" value="1"/>
</dbReference>
<evidence type="ECO:0000256" key="5">
    <source>
        <dbReference type="ARBA" id="ARBA00022833"/>
    </source>
</evidence>
<dbReference type="EMBL" id="AOIU01000035">
    <property type="protein sequence ID" value="ELZ22711.1"/>
    <property type="molecule type" value="Genomic_DNA"/>
</dbReference>
<proteinExistence type="inferred from homology"/>
<keyword evidence="9" id="KW-1185">Reference proteome</keyword>
<dbReference type="InterPro" id="IPR050072">
    <property type="entry name" value="Peptidase_M20A"/>
</dbReference>
<evidence type="ECO:0000313" key="8">
    <source>
        <dbReference type="EMBL" id="ELZ22711.1"/>
    </source>
</evidence>
<dbReference type="SUPFAM" id="SSF55031">
    <property type="entry name" value="Bacterial exopeptidase dimerisation domain"/>
    <property type="match status" value="1"/>
</dbReference>
<dbReference type="InterPro" id="IPR001261">
    <property type="entry name" value="ArgE/DapE_CS"/>
</dbReference>
<dbReference type="Gene3D" id="3.30.70.360">
    <property type="match status" value="1"/>
</dbReference>
<feature type="compositionally biased region" description="Basic and acidic residues" evidence="6">
    <location>
        <begin position="224"/>
        <end position="239"/>
    </location>
</feature>
<dbReference type="Proteomes" id="UP000011626">
    <property type="component" value="Unassembled WGS sequence"/>
</dbReference>
<organism evidence="8 9">
    <name type="scientific">Halosimplex carlsbadense 2-9-1</name>
    <dbReference type="NCBI Taxonomy" id="797114"/>
    <lineage>
        <taxon>Archaea</taxon>
        <taxon>Methanobacteriati</taxon>
        <taxon>Methanobacteriota</taxon>
        <taxon>Stenosarchaea group</taxon>
        <taxon>Halobacteria</taxon>
        <taxon>Halobacteriales</taxon>
        <taxon>Haloarculaceae</taxon>
        <taxon>Halosimplex</taxon>
    </lineage>
</organism>
<dbReference type="STRING" id="797114.C475_16456"/>
<keyword evidence="5" id="KW-0862">Zinc</keyword>
<dbReference type="InterPro" id="IPR011650">
    <property type="entry name" value="Peptidase_M20_dimer"/>
</dbReference>
<evidence type="ECO:0000259" key="7">
    <source>
        <dbReference type="Pfam" id="PF07687"/>
    </source>
</evidence>
<dbReference type="PANTHER" id="PTHR43808">
    <property type="entry name" value="ACETYLORNITHINE DEACETYLASE"/>
    <property type="match status" value="1"/>
</dbReference>
<dbReference type="InterPro" id="IPR036264">
    <property type="entry name" value="Bact_exopeptidase_dim_dom"/>
</dbReference>
<dbReference type="Gene3D" id="3.40.630.10">
    <property type="entry name" value="Zn peptidases"/>
    <property type="match status" value="1"/>
</dbReference>
<dbReference type="CDD" id="cd08659">
    <property type="entry name" value="M20_ArgE_DapE-like"/>
    <property type="match status" value="1"/>
</dbReference>
<dbReference type="GO" id="GO:0046872">
    <property type="term" value="F:metal ion binding"/>
    <property type="evidence" value="ECO:0007669"/>
    <property type="project" value="UniProtKB-KW"/>
</dbReference>
<evidence type="ECO:0000256" key="6">
    <source>
        <dbReference type="SAM" id="MobiDB-lite"/>
    </source>
</evidence>
<keyword evidence="4" id="KW-0378">Hydrolase</keyword>
<dbReference type="InterPro" id="IPR002933">
    <property type="entry name" value="Peptidase_M20"/>
</dbReference>
<evidence type="ECO:0000313" key="9">
    <source>
        <dbReference type="Proteomes" id="UP000011626"/>
    </source>
</evidence>
<evidence type="ECO:0000256" key="4">
    <source>
        <dbReference type="ARBA" id="ARBA00022801"/>
    </source>
</evidence>
<dbReference type="AlphaFoldDB" id="M0CHK2"/>
<dbReference type="GO" id="GO:0016787">
    <property type="term" value="F:hydrolase activity"/>
    <property type="evidence" value="ECO:0007669"/>
    <property type="project" value="UniProtKB-KW"/>
</dbReference>
<sequence>MTMSFDTLGFHERAVRTESHESVEGMRDLLVETLEEAGADPVVDEAGNTLATRTGEGYEAGDVAKTSSDEGDHLVLNTHIDTVPPHVPFAEREGGEVVEGRGACDAKGPLAALVDAFLSAGVRGGNRLTLAITPDEETVQTGAAHLAGTLDADGFVVGEPTGLDVCNAARGQYEGTVTVTGIAAHAAAPESGANAVRAMAPILQAMETYDERGAQSASDGASGDSREPRARGPDEHESLGRPTLTPTVIDGGEVSNQVPEECVLTFDRRPVPPETPEEFESGLAAHLSEWVPSGMDLDVSLSPRETPFLAAFATDPDDPLVEALAAASGGEVRPFGAATEASYFAEHAPTVVFGPGDLADDEGAVAHSEREYVRREEVQAAARAVRDAVDGLL</sequence>
<protein>
    <submittedName>
        <fullName evidence="8">Succinyl-diaminopimelate desuccinylase</fullName>
    </submittedName>
</protein>
<dbReference type="PANTHER" id="PTHR43808:SF8">
    <property type="entry name" value="PEPTIDASE M20 DIMERISATION DOMAIN-CONTAINING PROTEIN"/>
    <property type="match status" value="1"/>
</dbReference>
<keyword evidence="3" id="KW-0479">Metal-binding</keyword>
<dbReference type="Pfam" id="PF01546">
    <property type="entry name" value="Peptidase_M20"/>
    <property type="match status" value="1"/>
</dbReference>
<dbReference type="PATRIC" id="fig|797114.5.peg.3343"/>
<comment type="cofactor">
    <cofactor evidence="1">
        <name>Zn(2+)</name>
        <dbReference type="ChEBI" id="CHEBI:29105"/>
    </cofactor>
</comment>
<comment type="caution">
    <text evidence="8">The sequence shown here is derived from an EMBL/GenBank/DDBJ whole genome shotgun (WGS) entry which is preliminary data.</text>
</comment>
<dbReference type="SUPFAM" id="SSF53187">
    <property type="entry name" value="Zn-dependent exopeptidases"/>
    <property type="match status" value="1"/>
</dbReference>
<evidence type="ECO:0000256" key="1">
    <source>
        <dbReference type="ARBA" id="ARBA00001947"/>
    </source>
</evidence>
<comment type="similarity">
    <text evidence="2">Belongs to the peptidase M20A family.</text>
</comment>
<evidence type="ECO:0000256" key="3">
    <source>
        <dbReference type="ARBA" id="ARBA00022723"/>
    </source>
</evidence>
<feature type="region of interest" description="Disordered" evidence="6">
    <location>
        <begin position="210"/>
        <end position="253"/>
    </location>
</feature>